<dbReference type="GO" id="GO:0005524">
    <property type="term" value="F:ATP binding"/>
    <property type="evidence" value="ECO:0007669"/>
    <property type="project" value="UniProtKB-KW"/>
</dbReference>
<dbReference type="GO" id="GO:0006281">
    <property type="term" value="P:DNA repair"/>
    <property type="evidence" value="ECO:0007669"/>
    <property type="project" value="UniProtKB-KW"/>
</dbReference>
<dbReference type="PANTHER" id="PTHR11059:SF0">
    <property type="entry name" value="DNA REPAIR PROTEIN RECN"/>
    <property type="match status" value="1"/>
</dbReference>
<dbReference type="Gene3D" id="3.40.50.300">
    <property type="entry name" value="P-loop containing nucleotide triphosphate hydrolases"/>
    <property type="match status" value="2"/>
</dbReference>
<dbReference type="SUPFAM" id="SSF52540">
    <property type="entry name" value="P-loop containing nucleoside triphosphate hydrolases"/>
    <property type="match status" value="1"/>
</dbReference>
<protein>
    <recommendedName>
        <fullName evidence="3 9">DNA repair protein RecN</fullName>
    </recommendedName>
    <alternativeName>
        <fullName evidence="8 9">Recombination protein N</fullName>
    </alternativeName>
</protein>
<evidence type="ECO:0000256" key="8">
    <source>
        <dbReference type="ARBA" id="ARBA00033408"/>
    </source>
</evidence>
<evidence type="ECO:0000313" key="13">
    <source>
        <dbReference type="Proteomes" id="UP000240811"/>
    </source>
</evidence>
<keyword evidence="7 9" id="KW-0234">DNA repair</keyword>
<reference evidence="13" key="1">
    <citation type="submission" date="2018-02" db="EMBL/GenBank/DDBJ databases">
        <title>Genome sequence of Candidatus Liberibacter europaeus.</title>
        <authorList>
            <person name="Frampton R.A."/>
            <person name="Thompson S.M."/>
            <person name="David C."/>
            <person name="Addison S.M."/>
            <person name="Smith G.R."/>
        </authorList>
    </citation>
    <scope>NUCLEOTIDE SEQUENCE [LARGE SCALE GENOMIC DNA]</scope>
</reference>
<evidence type="ECO:0000256" key="3">
    <source>
        <dbReference type="ARBA" id="ARBA00021315"/>
    </source>
</evidence>
<evidence type="ECO:0000313" key="12">
    <source>
        <dbReference type="EMBL" id="PTL86785.1"/>
    </source>
</evidence>
<dbReference type="PANTHER" id="PTHR11059">
    <property type="entry name" value="DNA REPAIR PROTEIN RECN"/>
    <property type="match status" value="1"/>
</dbReference>
<dbReference type="GO" id="GO:0043590">
    <property type="term" value="C:bacterial nucleoid"/>
    <property type="evidence" value="ECO:0007669"/>
    <property type="project" value="TreeGrafter"/>
</dbReference>
<dbReference type="GO" id="GO:0006310">
    <property type="term" value="P:DNA recombination"/>
    <property type="evidence" value="ECO:0007669"/>
    <property type="project" value="InterPro"/>
</dbReference>
<dbReference type="CDD" id="cd03241">
    <property type="entry name" value="ABC_RecN"/>
    <property type="match status" value="2"/>
</dbReference>
<gene>
    <name evidence="12" type="primary">recN</name>
    <name evidence="12" type="ORF">C4617_03020</name>
</gene>
<keyword evidence="6" id="KW-0067">ATP-binding</keyword>
<evidence type="ECO:0000256" key="4">
    <source>
        <dbReference type="ARBA" id="ARBA00022741"/>
    </source>
</evidence>
<keyword evidence="10" id="KW-0175">Coiled coil</keyword>
<dbReference type="Pfam" id="PF02463">
    <property type="entry name" value="SMC_N"/>
    <property type="match status" value="1"/>
</dbReference>
<name>A0A2T4VYD2_9HYPH</name>
<dbReference type="Proteomes" id="UP000240811">
    <property type="component" value="Unassembled WGS sequence"/>
</dbReference>
<evidence type="ECO:0000256" key="9">
    <source>
        <dbReference type="PIRNR" id="PIRNR003128"/>
    </source>
</evidence>
<dbReference type="InterPro" id="IPR027417">
    <property type="entry name" value="P-loop_NTPase"/>
</dbReference>
<comment type="similarity">
    <text evidence="2 9">Belongs to the RecN family.</text>
</comment>
<dbReference type="FunFam" id="3.40.50.300:FF:000356">
    <property type="entry name" value="DNA repair protein RecN"/>
    <property type="match status" value="1"/>
</dbReference>
<dbReference type="PIRSF" id="PIRSF003128">
    <property type="entry name" value="RecN"/>
    <property type="match status" value="1"/>
</dbReference>
<dbReference type="EMBL" id="PSQJ01000002">
    <property type="protein sequence ID" value="PTL86785.1"/>
    <property type="molecule type" value="Genomic_DNA"/>
</dbReference>
<evidence type="ECO:0000256" key="5">
    <source>
        <dbReference type="ARBA" id="ARBA00022763"/>
    </source>
</evidence>
<feature type="domain" description="RecF/RecN/SMC N-terminal" evidence="11">
    <location>
        <begin position="5"/>
        <end position="506"/>
    </location>
</feature>
<organism evidence="12 13">
    <name type="scientific">Candidatus Liberibacter europaeus</name>
    <dbReference type="NCBI Taxonomy" id="744859"/>
    <lineage>
        <taxon>Bacteria</taxon>
        <taxon>Pseudomonadati</taxon>
        <taxon>Pseudomonadota</taxon>
        <taxon>Alphaproteobacteria</taxon>
        <taxon>Hyphomicrobiales</taxon>
        <taxon>Rhizobiaceae</taxon>
        <taxon>Liberibacter</taxon>
    </lineage>
</organism>
<comment type="caution">
    <text evidence="12">The sequence shown here is derived from an EMBL/GenBank/DDBJ whole genome shotgun (WGS) entry which is preliminary data.</text>
</comment>
<evidence type="ECO:0000256" key="1">
    <source>
        <dbReference type="ARBA" id="ARBA00003618"/>
    </source>
</evidence>
<proteinExistence type="inferred from homology"/>
<evidence type="ECO:0000256" key="2">
    <source>
        <dbReference type="ARBA" id="ARBA00009441"/>
    </source>
</evidence>
<accession>A0A2T4VYD2</accession>
<evidence type="ECO:0000256" key="7">
    <source>
        <dbReference type="ARBA" id="ARBA00023204"/>
    </source>
</evidence>
<sequence length="556" mass="62396">MLIRLSIRNIVLIDSLDIDFSAGLSILSGETGSGKSVLLDAIFLAIGCRGDGGLVRRNSEKGQVIAIFDTPNSRAIKDIFEEANITLEDNLILRRVQFSDGRTKAYINDQLVSINFMRSVGSLLLEIHSQHAERFLLDISGHRKILDSYAGIEEDLHNLEILYRNWCKSLDALRDYNAQTKTSTQDIDFLRFAVQELQDINVKLGEESELSKMRSSILKQEKIAVDLTEMIEEFNKSSSPISVVSSILRRIERKNFDFPDSLNQSIHYLNEALDNLSDAQQEMEKVLSEIKYDSQELENIEERLFSLRAISRKYSVPVDDIPNLTKKMITDLTDISACGDKICSFEQDIVEARKSYDHAAQDISAKRRQFAQKLEKNVMAELPALKLEGVRFMVNIISDMHDISPNGIDKVEFYVQTNVGENPGPLMKLASGGELSRFLLALKIALFDYGSVPTLVFDEVDSGIGGAVADAIGHRLKQLSENTQLLVITHAPQVAARADTHFLVDKRNNPDDPERIITYISTLSKKERCEEIARMLAGVKITDEARAAAKKLLDLN</sequence>
<dbReference type="NCBIfam" id="TIGR00634">
    <property type="entry name" value="recN"/>
    <property type="match status" value="1"/>
</dbReference>
<dbReference type="InterPro" id="IPR004604">
    <property type="entry name" value="DNA_recomb/repair_RecN"/>
</dbReference>
<dbReference type="InterPro" id="IPR003395">
    <property type="entry name" value="RecF/RecN/SMC_N"/>
</dbReference>
<feature type="coiled-coil region" evidence="10">
    <location>
        <begin position="269"/>
        <end position="303"/>
    </location>
</feature>
<evidence type="ECO:0000256" key="6">
    <source>
        <dbReference type="ARBA" id="ARBA00022840"/>
    </source>
</evidence>
<keyword evidence="5 9" id="KW-0227">DNA damage</keyword>
<dbReference type="GO" id="GO:0009432">
    <property type="term" value="P:SOS response"/>
    <property type="evidence" value="ECO:0007669"/>
    <property type="project" value="TreeGrafter"/>
</dbReference>
<dbReference type="AlphaFoldDB" id="A0A2T4VYD2"/>
<keyword evidence="4" id="KW-0547">Nucleotide-binding</keyword>
<comment type="function">
    <text evidence="1 9">May be involved in recombinational repair of damaged DNA.</text>
</comment>
<evidence type="ECO:0000259" key="11">
    <source>
        <dbReference type="Pfam" id="PF02463"/>
    </source>
</evidence>
<evidence type="ECO:0000256" key="10">
    <source>
        <dbReference type="SAM" id="Coils"/>
    </source>
</evidence>